<dbReference type="GO" id="GO:0008108">
    <property type="term" value="F:UDP-glucose:hexose-1-phosphate uridylyltransferase activity"/>
    <property type="evidence" value="ECO:0007669"/>
    <property type="project" value="UniProtKB-EC"/>
</dbReference>
<dbReference type="Proteomes" id="UP000317909">
    <property type="component" value="Chromosome"/>
</dbReference>
<feature type="binding site" evidence="8">
    <location>
        <position position="108"/>
    </location>
    <ligand>
        <name>Zn(2+)</name>
        <dbReference type="ChEBI" id="CHEBI:29105"/>
    </ligand>
</feature>
<evidence type="ECO:0000256" key="3">
    <source>
        <dbReference type="ARBA" id="ARBA00022695"/>
    </source>
</evidence>
<feature type="domain" description="Galactose-1-phosphate uridyl transferase C-terminal" evidence="11">
    <location>
        <begin position="179"/>
        <end position="292"/>
    </location>
</feature>
<sequence>MPELRIDPIIGRRVYVAEDRAGRPSDYGTHEATGRVVASAPSSPAAHPSCPFCAGNEIHTPIASATVADGDDRWQIRVVPNKYPAFRLDEAQDGAFGVHEVIIESPQHLLDVTQLGLTRLVEVVRTYRDRLRHWANTPGLRHGLVFKNSGCGAGASLEHIHSQVTAVPYVLPTVQWELDAAARFHATHQQCIFCDLIERELAAKERIVLDRNGYLTICPIAPRQPYEMWLLPRKHQSRFDRLTDGEVESLAAALHEALRRLQATEPGCSYNLLLHTAPFDDDHAASYHWHWEIVPRLAHEAGLEWGGGVHICPLSPENAAKKLVHRDGTTSTTKDKKN</sequence>
<dbReference type="EC" id="2.7.7.12" evidence="12"/>
<evidence type="ECO:0000256" key="6">
    <source>
        <dbReference type="ARBA" id="ARBA00023277"/>
    </source>
</evidence>
<dbReference type="OrthoDB" id="9769064at2"/>
<keyword evidence="4 8" id="KW-0479">Metal-binding</keyword>
<evidence type="ECO:0000256" key="5">
    <source>
        <dbReference type="ARBA" id="ARBA00022833"/>
    </source>
</evidence>
<dbReference type="InterPro" id="IPR036265">
    <property type="entry name" value="HIT-like_sf"/>
</dbReference>
<dbReference type="Pfam" id="PF01087">
    <property type="entry name" value="GalP_UDP_transf"/>
    <property type="match status" value="1"/>
</dbReference>
<evidence type="ECO:0000256" key="8">
    <source>
        <dbReference type="PIRSR" id="PIRSR000808-3"/>
    </source>
</evidence>
<reference evidence="12 13" key="1">
    <citation type="submission" date="2019-02" db="EMBL/GenBank/DDBJ databases">
        <title>Deep-cultivation of Planctomycetes and their phenomic and genomic characterization uncovers novel biology.</title>
        <authorList>
            <person name="Wiegand S."/>
            <person name="Jogler M."/>
            <person name="Boedeker C."/>
            <person name="Pinto D."/>
            <person name="Vollmers J."/>
            <person name="Rivas-Marin E."/>
            <person name="Kohn T."/>
            <person name="Peeters S.H."/>
            <person name="Heuer A."/>
            <person name="Rast P."/>
            <person name="Oberbeckmann S."/>
            <person name="Bunk B."/>
            <person name="Jeske O."/>
            <person name="Meyerdierks A."/>
            <person name="Storesund J.E."/>
            <person name="Kallscheuer N."/>
            <person name="Luecker S."/>
            <person name="Lage O.M."/>
            <person name="Pohl T."/>
            <person name="Merkel B.J."/>
            <person name="Hornburger P."/>
            <person name="Mueller R.-W."/>
            <person name="Bruemmer F."/>
            <person name="Labrenz M."/>
            <person name="Spormann A.M."/>
            <person name="Op den Camp H."/>
            <person name="Overmann J."/>
            <person name="Amann R."/>
            <person name="Jetten M.S.M."/>
            <person name="Mascher T."/>
            <person name="Medema M.H."/>
            <person name="Devos D.P."/>
            <person name="Kaster A.-K."/>
            <person name="Ovreas L."/>
            <person name="Rohde M."/>
            <person name="Galperin M.Y."/>
            <person name="Jogler C."/>
        </authorList>
    </citation>
    <scope>NUCLEOTIDE SEQUENCE [LARGE SCALE GENOMIC DNA]</scope>
    <source>
        <strain evidence="12 13">I41</strain>
    </source>
</reference>
<feature type="compositionally biased region" description="Basic and acidic residues" evidence="9">
    <location>
        <begin position="22"/>
        <end position="33"/>
    </location>
</feature>
<dbReference type="Pfam" id="PF02744">
    <property type="entry name" value="GalP_UDP_tr_C"/>
    <property type="match status" value="1"/>
</dbReference>
<feature type="active site" description="Tele-UMP-histidine intermediate" evidence="7">
    <location>
        <position position="161"/>
    </location>
</feature>
<name>A0A517U5W4_9BACT</name>
<dbReference type="InterPro" id="IPR005849">
    <property type="entry name" value="GalP_Utransf_N"/>
</dbReference>
<evidence type="ECO:0000259" key="11">
    <source>
        <dbReference type="Pfam" id="PF02744"/>
    </source>
</evidence>
<feature type="region of interest" description="Disordered" evidence="9">
    <location>
        <begin position="22"/>
        <end position="41"/>
    </location>
</feature>
<keyword evidence="2 12" id="KW-0808">Transferase</keyword>
<dbReference type="RefSeq" id="WP_145435751.1">
    <property type="nucleotide sequence ID" value="NZ_CP036339.1"/>
</dbReference>
<gene>
    <name evidence="12" type="primary">galT</name>
    <name evidence="12" type="ORF">I41_52380</name>
</gene>
<evidence type="ECO:0000256" key="4">
    <source>
        <dbReference type="ARBA" id="ARBA00022723"/>
    </source>
</evidence>
<evidence type="ECO:0000256" key="7">
    <source>
        <dbReference type="PIRSR" id="PIRSR000808-1"/>
    </source>
</evidence>
<dbReference type="InterPro" id="IPR053177">
    <property type="entry name" value="ADP-glucose_phosphorylase"/>
</dbReference>
<evidence type="ECO:0000313" key="12">
    <source>
        <dbReference type="EMBL" id="QDT75993.1"/>
    </source>
</evidence>
<dbReference type="GO" id="GO:0008270">
    <property type="term" value="F:zinc ion binding"/>
    <property type="evidence" value="ECO:0007669"/>
    <property type="project" value="InterPro"/>
</dbReference>
<dbReference type="GO" id="GO:0006012">
    <property type="term" value="P:galactose metabolic process"/>
    <property type="evidence" value="ECO:0007669"/>
    <property type="project" value="UniProtKB-UniPathway"/>
</dbReference>
<accession>A0A517U5W4</accession>
<dbReference type="SUPFAM" id="SSF54197">
    <property type="entry name" value="HIT-like"/>
    <property type="match status" value="2"/>
</dbReference>
<dbReference type="PANTHER" id="PTHR42763">
    <property type="entry name" value="ADP-GLUCOSE PHOSPHORYLASE"/>
    <property type="match status" value="1"/>
</dbReference>
<dbReference type="PANTHER" id="PTHR42763:SF1">
    <property type="entry name" value="UDP-GLUCOSE--HEXOSE-1-PHOSPHATE URIDYLYLTRANSFERASE"/>
    <property type="match status" value="1"/>
</dbReference>
<evidence type="ECO:0000313" key="13">
    <source>
        <dbReference type="Proteomes" id="UP000317909"/>
    </source>
</evidence>
<evidence type="ECO:0000256" key="9">
    <source>
        <dbReference type="SAM" id="MobiDB-lite"/>
    </source>
</evidence>
<dbReference type="UniPathway" id="UPA00214"/>
<dbReference type="PIRSF" id="PIRSF000808">
    <property type="entry name" value="GalT"/>
    <property type="match status" value="1"/>
</dbReference>
<keyword evidence="13" id="KW-1185">Reference proteome</keyword>
<dbReference type="EMBL" id="CP036339">
    <property type="protein sequence ID" value="QDT75993.1"/>
    <property type="molecule type" value="Genomic_DNA"/>
</dbReference>
<dbReference type="Gene3D" id="3.30.428.10">
    <property type="entry name" value="HIT-like"/>
    <property type="match status" value="2"/>
</dbReference>
<proteinExistence type="inferred from homology"/>
<dbReference type="InterPro" id="IPR005850">
    <property type="entry name" value="GalP_Utransf_C"/>
</dbReference>
<feature type="domain" description="Galactose-1-phosphate uridyl transferase N-terminal" evidence="10">
    <location>
        <begin position="3"/>
        <end position="166"/>
    </location>
</feature>
<keyword evidence="5 8" id="KW-0862">Zinc</keyword>
<evidence type="ECO:0000259" key="10">
    <source>
        <dbReference type="Pfam" id="PF01087"/>
    </source>
</evidence>
<comment type="cofactor">
    <cofactor evidence="8">
        <name>Zn(2+)</name>
        <dbReference type="ChEBI" id="CHEBI:29105"/>
    </cofactor>
    <text evidence="8">Binds 1 zinc ion per subunit.</text>
</comment>
<keyword evidence="3 12" id="KW-0548">Nucleotidyltransferase</keyword>
<feature type="binding site" evidence="8">
    <location>
        <position position="53"/>
    </location>
    <ligand>
        <name>Zn(2+)</name>
        <dbReference type="ChEBI" id="CHEBI:29105"/>
    </ligand>
</feature>
<keyword evidence="6" id="KW-0119">Carbohydrate metabolism</keyword>
<feature type="binding site" evidence="8">
    <location>
        <position position="159"/>
    </location>
    <ligand>
        <name>Zn(2+)</name>
        <dbReference type="ChEBI" id="CHEBI:29105"/>
    </ligand>
</feature>
<comment type="similarity">
    <text evidence="1">Belongs to the galactose-1-phosphate uridylyltransferase type 1 family.</text>
</comment>
<organism evidence="12 13">
    <name type="scientific">Lacipirellula limnantheis</name>
    <dbReference type="NCBI Taxonomy" id="2528024"/>
    <lineage>
        <taxon>Bacteria</taxon>
        <taxon>Pseudomonadati</taxon>
        <taxon>Planctomycetota</taxon>
        <taxon>Planctomycetia</taxon>
        <taxon>Pirellulales</taxon>
        <taxon>Lacipirellulaceae</taxon>
        <taxon>Lacipirellula</taxon>
    </lineage>
</organism>
<feature type="binding site" evidence="8">
    <location>
        <position position="50"/>
    </location>
    <ligand>
        <name>Zn(2+)</name>
        <dbReference type="ChEBI" id="CHEBI:29105"/>
    </ligand>
</feature>
<dbReference type="InterPro" id="IPR001937">
    <property type="entry name" value="GalP_UDPtransf1"/>
</dbReference>
<dbReference type="AlphaFoldDB" id="A0A517U5W4"/>
<evidence type="ECO:0000256" key="2">
    <source>
        <dbReference type="ARBA" id="ARBA00022679"/>
    </source>
</evidence>
<protein>
    <submittedName>
        <fullName evidence="12">Galactose-1-phosphate uridylyltransferase</fullName>
        <ecNumber evidence="12">2.7.7.12</ecNumber>
    </submittedName>
</protein>
<evidence type="ECO:0000256" key="1">
    <source>
        <dbReference type="ARBA" id="ARBA00010951"/>
    </source>
</evidence>
<dbReference type="KEGG" id="llh:I41_52380"/>